<reference evidence="3" key="1">
    <citation type="submission" date="2010-12" db="EMBL/GenBank/DDBJ databases">
        <title>Complete sequence of Variovorax paradoxus EPS.</title>
        <authorList>
            <consortium name="US DOE Joint Genome Institute"/>
            <person name="Lucas S."/>
            <person name="Copeland A."/>
            <person name="Lapidus A."/>
            <person name="Cheng J.-F."/>
            <person name="Goodwin L."/>
            <person name="Pitluck S."/>
            <person name="Teshima H."/>
            <person name="Detter J.C."/>
            <person name="Han C."/>
            <person name="Tapia R."/>
            <person name="Land M."/>
            <person name="Hauser L."/>
            <person name="Kyrpides N."/>
            <person name="Ivanova N."/>
            <person name="Ovchinnikova G."/>
            <person name="Orwin P."/>
            <person name="Han J.-I.G."/>
            <person name="Woyke T."/>
        </authorList>
    </citation>
    <scope>NUCLEOTIDE SEQUENCE [LARGE SCALE GENOMIC DNA]</scope>
    <source>
        <strain evidence="3">EPS</strain>
    </source>
</reference>
<evidence type="ECO:0000313" key="3">
    <source>
        <dbReference type="Proteomes" id="UP000008917"/>
    </source>
</evidence>
<proteinExistence type="predicted"/>
<feature type="region of interest" description="Disordered" evidence="1">
    <location>
        <begin position="32"/>
        <end position="53"/>
    </location>
</feature>
<dbReference type="KEGG" id="vpe:Varpa_2777"/>
<dbReference type="AlphaFoldDB" id="E6V3U8"/>
<dbReference type="OrthoDB" id="3845597at2"/>
<dbReference type="EMBL" id="CP002417">
    <property type="protein sequence ID" value="ADU36972.1"/>
    <property type="molecule type" value="Genomic_DNA"/>
</dbReference>
<protein>
    <submittedName>
        <fullName evidence="2">Uncharacterized protein</fullName>
    </submittedName>
</protein>
<evidence type="ECO:0000256" key="1">
    <source>
        <dbReference type="SAM" id="MobiDB-lite"/>
    </source>
</evidence>
<reference evidence="2 3" key="2">
    <citation type="journal article" date="2013" name="Genome Announc.">
        <title>Genome of the Root-Associated Plant Growth-Promoting Bacterium Variovorax paradoxus Strain EPS.</title>
        <authorList>
            <person name="Han J.I."/>
            <person name="Spain J.C."/>
            <person name="Leadbetter J.R."/>
            <person name="Ovchinnikova G."/>
            <person name="Goodwin L.A."/>
            <person name="Han C.S."/>
            <person name="Woyke T."/>
            <person name="Davenport K.W."/>
            <person name="Orwin P.M."/>
        </authorList>
    </citation>
    <scope>NUCLEOTIDE SEQUENCE [LARGE SCALE GENOMIC DNA]</scope>
    <source>
        <strain evidence="2 3">EPS</strain>
    </source>
</reference>
<dbReference type="eggNOG" id="ENOG502ZIH5">
    <property type="taxonomic scope" value="Bacteria"/>
</dbReference>
<dbReference type="Proteomes" id="UP000008917">
    <property type="component" value="Chromosome"/>
</dbReference>
<sequence length="403" mass="42506">MLSVLLSGCGGGDGGNQGSGLAGLFGLGNGSQGSNGTGQGGGGTGGTSGGTDGGASPAAATIALVTKLGKPARVLFGLGLGEMDQMKSQNIHPDIIDTYLVGTGEKTWPSWNSPDGAFITYTAQTNQAYGAISMFTLYQMQGDLSRINDAAFMSKYWGQTRLMYQLIADLRGPVLINLEPDFWGFLAAKRPDHDATQVPALVNDQPECAGLPNTAAGLGQCLVQMGRQIAPKALVGFPPSFWSGTAAEIGAQMRAVGADKADFIVAQTSDRDAGCWEVTPRPDECKDRTGTFYWDASNKTSPNFHDSQKQISDYRAVLGNGLPILWWQTPMGVPSDTPGGTDLHYRDNHVDYMLRNAQEYGDIHTFAIVFSRGGSVQTSLATDGGQFARLSGQYLARGGAALK</sequence>
<dbReference type="RefSeq" id="WP_013541200.1">
    <property type="nucleotide sequence ID" value="NC_014931.1"/>
</dbReference>
<name>E6V3U8_VARPE</name>
<organism evidence="2 3">
    <name type="scientific">Variovorax paradoxus (strain EPS)</name>
    <dbReference type="NCBI Taxonomy" id="595537"/>
    <lineage>
        <taxon>Bacteria</taxon>
        <taxon>Pseudomonadati</taxon>
        <taxon>Pseudomonadota</taxon>
        <taxon>Betaproteobacteria</taxon>
        <taxon>Burkholderiales</taxon>
        <taxon>Comamonadaceae</taxon>
        <taxon>Variovorax</taxon>
    </lineage>
</organism>
<evidence type="ECO:0000313" key="2">
    <source>
        <dbReference type="EMBL" id="ADU36972.1"/>
    </source>
</evidence>
<gene>
    <name evidence="2" type="ordered locus">Varpa_2777</name>
</gene>
<dbReference type="HOGENOM" id="CLU_036996_0_0_4"/>
<accession>E6V3U8</accession>